<sequence length="124" mass="14098">MDYAGSATIPFNQKYEVGTVQFKNRFFSTKIIRQGRLSISSVPIFFGFGNYKKLIRKDKQHILHGINEVIPRRACNMIDEAGAISSHLQDVSVRICLAESFCLSAETTKQPFLSVLPLFHLYEI</sequence>
<dbReference type="HOGENOM" id="CLU_2007484_0_0_1"/>
<dbReference type="AlphaFoldDB" id="A0A0D9YPZ2"/>
<proteinExistence type="predicted"/>
<accession>A0A0D9YPZ2</accession>
<keyword evidence="2" id="KW-1185">Reference proteome</keyword>
<name>A0A0D9YPZ2_9ORYZ</name>
<evidence type="ECO:0000313" key="2">
    <source>
        <dbReference type="Proteomes" id="UP000026961"/>
    </source>
</evidence>
<evidence type="ECO:0000313" key="1">
    <source>
        <dbReference type="EnsemblPlants" id="OGLUM02G10740.3"/>
    </source>
</evidence>
<reference evidence="1" key="2">
    <citation type="submission" date="2018-05" db="EMBL/GenBank/DDBJ databases">
        <title>OgluRS3 (Oryza glumaepatula Reference Sequence Version 3).</title>
        <authorList>
            <person name="Zhang J."/>
            <person name="Kudrna D."/>
            <person name="Lee S."/>
            <person name="Talag J."/>
            <person name="Welchert J."/>
            <person name="Wing R.A."/>
        </authorList>
    </citation>
    <scope>NUCLEOTIDE SEQUENCE [LARGE SCALE GENOMIC DNA]</scope>
</reference>
<protein>
    <submittedName>
        <fullName evidence="1">Uncharacterized protein</fullName>
    </submittedName>
</protein>
<dbReference type="Gramene" id="OGLUM02G10740.3">
    <property type="protein sequence ID" value="OGLUM02G10740.3"/>
    <property type="gene ID" value="OGLUM02G10740"/>
</dbReference>
<dbReference type="Proteomes" id="UP000026961">
    <property type="component" value="Chromosome 2"/>
</dbReference>
<dbReference type="EnsemblPlants" id="OGLUM02G10740.3">
    <property type="protein sequence ID" value="OGLUM02G10740.3"/>
    <property type="gene ID" value="OGLUM02G10740"/>
</dbReference>
<reference evidence="1" key="1">
    <citation type="submission" date="2015-04" db="UniProtKB">
        <authorList>
            <consortium name="EnsemblPlants"/>
        </authorList>
    </citation>
    <scope>IDENTIFICATION</scope>
</reference>
<organism evidence="1">
    <name type="scientific">Oryza glumipatula</name>
    <dbReference type="NCBI Taxonomy" id="40148"/>
    <lineage>
        <taxon>Eukaryota</taxon>
        <taxon>Viridiplantae</taxon>
        <taxon>Streptophyta</taxon>
        <taxon>Embryophyta</taxon>
        <taxon>Tracheophyta</taxon>
        <taxon>Spermatophyta</taxon>
        <taxon>Magnoliopsida</taxon>
        <taxon>Liliopsida</taxon>
        <taxon>Poales</taxon>
        <taxon>Poaceae</taxon>
        <taxon>BOP clade</taxon>
        <taxon>Oryzoideae</taxon>
        <taxon>Oryzeae</taxon>
        <taxon>Oryzinae</taxon>
        <taxon>Oryza</taxon>
    </lineage>
</organism>